<accession>A0ABQ1L7P3</accession>
<dbReference type="RefSeq" id="WP_188459820.1">
    <property type="nucleotide sequence ID" value="NZ_BAABHU010000001.1"/>
</dbReference>
<dbReference type="Proteomes" id="UP000636010">
    <property type="component" value="Unassembled WGS sequence"/>
</dbReference>
<name>A0ABQ1L7P3_9BACT</name>
<evidence type="ECO:0000313" key="1">
    <source>
        <dbReference type="EMBL" id="GGC19592.1"/>
    </source>
</evidence>
<dbReference type="SUPFAM" id="SSF159888">
    <property type="entry name" value="YdhG-like"/>
    <property type="match status" value="1"/>
</dbReference>
<organism evidence="1 2">
    <name type="scientific">Marivirga lumbricoides</name>
    <dbReference type="NCBI Taxonomy" id="1046115"/>
    <lineage>
        <taxon>Bacteria</taxon>
        <taxon>Pseudomonadati</taxon>
        <taxon>Bacteroidota</taxon>
        <taxon>Cytophagia</taxon>
        <taxon>Cytophagales</taxon>
        <taxon>Marivirgaceae</taxon>
        <taxon>Marivirga</taxon>
    </lineage>
</organism>
<sequence>MKKVSTIEEYVNNALESGTVIMSKLKPSIEATVVEVEGAISWNVPLYKYNGILVGFSLDKYHISFGIDCLNRGRQEDTKAKRLQNR</sequence>
<dbReference type="Gene3D" id="3.90.1150.200">
    <property type="match status" value="1"/>
</dbReference>
<keyword evidence="2" id="KW-1185">Reference proteome</keyword>
<reference evidence="2" key="1">
    <citation type="journal article" date="2019" name="Int. J. Syst. Evol. Microbiol.">
        <title>The Global Catalogue of Microorganisms (GCM) 10K type strain sequencing project: providing services to taxonomists for standard genome sequencing and annotation.</title>
        <authorList>
            <consortium name="The Broad Institute Genomics Platform"/>
            <consortium name="The Broad Institute Genome Sequencing Center for Infectious Disease"/>
            <person name="Wu L."/>
            <person name="Ma J."/>
        </authorList>
    </citation>
    <scope>NUCLEOTIDE SEQUENCE [LARGE SCALE GENOMIC DNA]</scope>
    <source>
        <strain evidence="2">CGMCC 1.10832</strain>
    </source>
</reference>
<gene>
    <name evidence="1" type="ORF">GCM10011506_00790</name>
</gene>
<proteinExistence type="predicted"/>
<evidence type="ECO:0000313" key="2">
    <source>
        <dbReference type="Proteomes" id="UP000636010"/>
    </source>
</evidence>
<protein>
    <submittedName>
        <fullName evidence="1">Uncharacterized protein</fullName>
    </submittedName>
</protein>
<comment type="caution">
    <text evidence="1">The sequence shown here is derived from an EMBL/GenBank/DDBJ whole genome shotgun (WGS) entry which is preliminary data.</text>
</comment>
<dbReference type="EMBL" id="BMEC01000001">
    <property type="protein sequence ID" value="GGC19592.1"/>
    <property type="molecule type" value="Genomic_DNA"/>
</dbReference>